<keyword evidence="2" id="KW-1185">Reference proteome</keyword>
<evidence type="ECO:0000313" key="1">
    <source>
        <dbReference type="EMBL" id="KAL2345271.1"/>
    </source>
</evidence>
<sequence>MVESLVLAICRNDMRKKVAYSMWDLVKEIGEKESGIRNAKILNKLKYSFSLHWRCLISLRPFNVCRMQTLITSQLKRFFAAGL</sequence>
<proteinExistence type="predicted"/>
<gene>
    <name evidence="1" type="ORF">Fmac_006556</name>
</gene>
<reference evidence="1 2" key="1">
    <citation type="submission" date="2024-08" db="EMBL/GenBank/DDBJ databases">
        <title>Insights into the chromosomal genome structure of Flemingia macrophylla.</title>
        <authorList>
            <person name="Ding Y."/>
            <person name="Zhao Y."/>
            <person name="Bi W."/>
            <person name="Wu M."/>
            <person name="Zhao G."/>
            <person name="Gong Y."/>
            <person name="Li W."/>
            <person name="Zhang P."/>
        </authorList>
    </citation>
    <scope>NUCLEOTIDE SEQUENCE [LARGE SCALE GENOMIC DNA]</scope>
    <source>
        <strain evidence="1">DYQJB</strain>
        <tissue evidence="1">Leaf</tissue>
    </source>
</reference>
<dbReference type="Proteomes" id="UP001603857">
    <property type="component" value="Unassembled WGS sequence"/>
</dbReference>
<comment type="caution">
    <text evidence="1">The sequence shown here is derived from an EMBL/GenBank/DDBJ whole genome shotgun (WGS) entry which is preliminary data.</text>
</comment>
<organism evidence="1 2">
    <name type="scientific">Flemingia macrophylla</name>
    <dbReference type="NCBI Taxonomy" id="520843"/>
    <lineage>
        <taxon>Eukaryota</taxon>
        <taxon>Viridiplantae</taxon>
        <taxon>Streptophyta</taxon>
        <taxon>Embryophyta</taxon>
        <taxon>Tracheophyta</taxon>
        <taxon>Spermatophyta</taxon>
        <taxon>Magnoliopsida</taxon>
        <taxon>eudicotyledons</taxon>
        <taxon>Gunneridae</taxon>
        <taxon>Pentapetalae</taxon>
        <taxon>rosids</taxon>
        <taxon>fabids</taxon>
        <taxon>Fabales</taxon>
        <taxon>Fabaceae</taxon>
        <taxon>Papilionoideae</taxon>
        <taxon>50 kb inversion clade</taxon>
        <taxon>NPAAA clade</taxon>
        <taxon>indigoferoid/millettioid clade</taxon>
        <taxon>Phaseoleae</taxon>
        <taxon>Flemingia</taxon>
    </lineage>
</organism>
<dbReference type="AlphaFoldDB" id="A0ABD1NBH2"/>
<dbReference type="EMBL" id="JBGMDY010000002">
    <property type="protein sequence ID" value="KAL2345271.1"/>
    <property type="molecule type" value="Genomic_DNA"/>
</dbReference>
<name>A0ABD1NBH2_9FABA</name>
<protein>
    <submittedName>
        <fullName evidence="1">Uncharacterized protein</fullName>
    </submittedName>
</protein>
<accession>A0ABD1NBH2</accession>
<evidence type="ECO:0000313" key="2">
    <source>
        <dbReference type="Proteomes" id="UP001603857"/>
    </source>
</evidence>